<proteinExistence type="predicted"/>
<protein>
    <submittedName>
        <fullName evidence="1">Putative ovule protein</fullName>
    </submittedName>
</protein>
<evidence type="ECO:0000313" key="1">
    <source>
        <dbReference type="EMBL" id="JAP15643.1"/>
    </source>
</evidence>
<reference evidence="1" key="1">
    <citation type="submission" date="2015-12" db="EMBL/GenBank/DDBJ databases">
        <title>Gene expression during late stages of embryo sac development: a critical building block for successful pollen-pistil interactions.</title>
        <authorList>
            <person name="Liu Y."/>
            <person name="Joly V."/>
            <person name="Sabar M."/>
            <person name="Matton D.P."/>
        </authorList>
    </citation>
    <scope>NUCLEOTIDE SEQUENCE</scope>
</reference>
<feature type="non-terminal residue" evidence="1">
    <location>
        <position position="1"/>
    </location>
</feature>
<organism evidence="1">
    <name type="scientific">Solanum chacoense</name>
    <name type="common">Chaco potato</name>
    <dbReference type="NCBI Taxonomy" id="4108"/>
    <lineage>
        <taxon>Eukaryota</taxon>
        <taxon>Viridiplantae</taxon>
        <taxon>Streptophyta</taxon>
        <taxon>Embryophyta</taxon>
        <taxon>Tracheophyta</taxon>
        <taxon>Spermatophyta</taxon>
        <taxon>Magnoliopsida</taxon>
        <taxon>eudicotyledons</taxon>
        <taxon>Gunneridae</taxon>
        <taxon>Pentapetalae</taxon>
        <taxon>asterids</taxon>
        <taxon>lamiids</taxon>
        <taxon>Solanales</taxon>
        <taxon>Solanaceae</taxon>
        <taxon>Solanoideae</taxon>
        <taxon>Solaneae</taxon>
        <taxon>Solanum</taxon>
    </lineage>
</organism>
<dbReference type="EMBL" id="GEDG01024868">
    <property type="protein sequence ID" value="JAP15643.1"/>
    <property type="molecule type" value="Transcribed_RNA"/>
</dbReference>
<sequence>DDVIPPSHNISNSKGGAIFLVLHSLSTTPYFSSIPLDKSCSLILNLHSHFHNRALLTIQRSCTQDHSIFLCGEQTSSQLTRWNFLILFAESHKKLFGAFPI</sequence>
<name>A0A0V0H839_SOLCH</name>
<accession>A0A0V0H839</accession>
<dbReference type="AlphaFoldDB" id="A0A0V0H839"/>